<proteinExistence type="predicted"/>
<dbReference type="AlphaFoldDB" id="A0A0F6TZ56"/>
<evidence type="ECO:0000256" key="1">
    <source>
        <dbReference type="SAM" id="Phobius"/>
    </source>
</evidence>
<dbReference type="PATRIC" id="fig|1261127.3.peg.5023"/>
<feature type="transmembrane region" description="Helical" evidence="1">
    <location>
        <begin position="12"/>
        <end position="32"/>
    </location>
</feature>
<accession>A0A0F6TZ56</accession>
<gene>
    <name evidence="2" type="ORF">F384_24250</name>
</gene>
<dbReference type="OrthoDB" id="6629317at2"/>
<keyword evidence="1" id="KW-0472">Membrane</keyword>
<keyword evidence="1" id="KW-1133">Transmembrane helix</keyword>
<reference evidence="2 3" key="1">
    <citation type="journal article" date="2013" name="Appl. Microbiol. Biotechnol.">
        <title>Glycerol assimilation and production of 1,3-propanediol by Citrobacter amalonaticus Y19.</title>
        <authorList>
            <person name="Ainala S.K."/>
            <person name="Ashok S."/>
            <person name="Ko Y."/>
            <person name="Park S."/>
        </authorList>
    </citation>
    <scope>NUCLEOTIDE SEQUENCE [LARGE SCALE GENOMIC DNA]</scope>
    <source>
        <strain evidence="2 3">Y19</strain>
    </source>
</reference>
<evidence type="ECO:0000313" key="3">
    <source>
        <dbReference type="Proteomes" id="UP000034085"/>
    </source>
</evidence>
<dbReference type="KEGG" id="cama:F384_24250"/>
<dbReference type="EMBL" id="CP011132">
    <property type="protein sequence ID" value="AKE61459.1"/>
    <property type="molecule type" value="Genomic_DNA"/>
</dbReference>
<dbReference type="RefSeq" id="WP_046495450.1">
    <property type="nucleotide sequence ID" value="NZ_CP011132.1"/>
</dbReference>
<dbReference type="HOGENOM" id="CLU_1188456_0_0_6"/>
<sequence length="235" mass="26982">MELKYWNRGLLGLTVAILSLAGLVLLKVLFIGEREIEWGSISDWVSAICNIGLLCAATWAGNITNNWLKQKKRMNTLDSAHQIAIQFDKKLWSINNRLYADVLFRKKIVNDIVNKMSNVDINEKIISEIARITTSDLTELSEIYNDRTLLGRFNVTVNDTFNKVITEILSLRSDYLNSHYEYLLLLAKNIDFIECDEVKKAESKVIKLQKQIATIFEKKLGLRNIDSDYSFGEDL</sequence>
<dbReference type="Proteomes" id="UP000034085">
    <property type="component" value="Chromosome"/>
</dbReference>
<evidence type="ECO:0000313" key="2">
    <source>
        <dbReference type="EMBL" id="AKE61459.1"/>
    </source>
</evidence>
<name>A0A0F6TZ56_CITAM</name>
<organism evidence="2 3">
    <name type="scientific">Citrobacter amalonaticus Y19</name>
    <dbReference type="NCBI Taxonomy" id="1261127"/>
    <lineage>
        <taxon>Bacteria</taxon>
        <taxon>Pseudomonadati</taxon>
        <taxon>Pseudomonadota</taxon>
        <taxon>Gammaproteobacteria</taxon>
        <taxon>Enterobacterales</taxon>
        <taxon>Enterobacteriaceae</taxon>
        <taxon>Citrobacter</taxon>
    </lineage>
</organism>
<feature type="transmembrane region" description="Helical" evidence="1">
    <location>
        <begin position="44"/>
        <end position="64"/>
    </location>
</feature>
<keyword evidence="1" id="KW-0812">Transmembrane</keyword>
<protein>
    <submittedName>
        <fullName evidence="2">Uncharacterized protein</fullName>
    </submittedName>
</protein>